<proteinExistence type="predicted"/>
<dbReference type="EMBL" id="UYYF01000143">
    <property type="protein sequence ID" value="VDM96568.1"/>
    <property type="molecule type" value="Genomic_DNA"/>
</dbReference>
<dbReference type="AlphaFoldDB" id="A0A0N5CM64"/>
<dbReference type="Proteomes" id="UP000276776">
    <property type="component" value="Unassembled WGS sequence"/>
</dbReference>
<feature type="region of interest" description="Disordered" evidence="1">
    <location>
        <begin position="503"/>
        <end position="522"/>
    </location>
</feature>
<feature type="compositionally biased region" description="Basic and acidic residues" evidence="1">
    <location>
        <begin position="503"/>
        <end position="512"/>
    </location>
</feature>
<feature type="compositionally biased region" description="Basic and acidic residues" evidence="1">
    <location>
        <begin position="563"/>
        <end position="572"/>
    </location>
</feature>
<feature type="compositionally biased region" description="Polar residues" evidence="1">
    <location>
        <begin position="634"/>
        <end position="644"/>
    </location>
</feature>
<feature type="region of interest" description="Disordered" evidence="1">
    <location>
        <begin position="546"/>
        <end position="572"/>
    </location>
</feature>
<evidence type="ECO:0000313" key="4">
    <source>
        <dbReference type="WBParaSite" id="TCLT_0000123601-mRNA-1"/>
    </source>
</evidence>
<feature type="region of interest" description="Disordered" evidence="1">
    <location>
        <begin position="607"/>
        <end position="673"/>
    </location>
</feature>
<gene>
    <name evidence="2" type="ORF">TCLT_LOCUS1237</name>
</gene>
<evidence type="ECO:0000256" key="1">
    <source>
        <dbReference type="SAM" id="MobiDB-lite"/>
    </source>
</evidence>
<feature type="compositionally biased region" description="Basic and acidic residues" evidence="1">
    <location>
        <begin position="622"/>
        <end position="633"/>
    </location>
</feature>
<keyword evidence="3" id="KW-1185">Reference proteome</keyword>
<reference evidence="2 3" key="2">
    <citation type="submission" date="2018-11" db="EMBL/GenBank/DDBJ databases">
        <authorList>
            <consortium name="Pathogen Informatics"/>
        </authorList>
    </citation>
    <scope>NUCLEOTIDE SEQUENCE [LARGE SCALE GENOMIC DNA]</scope>
</reference>
<dbReference type="STRING" id="103827.A0A0N5CM64"/>
<name>A0A0N5CM64_THECL</name>
<dbReference type="WBParaSite" id="TCLT_0000123601-mRNA-1">
    <property type="protein sequence ID" value="TCLT_0000123601-mRNA-1"/>
    <property type="gene ID" value="TCLT_0000123601"/>
</dbReference>
<accession>A0A0N5CM64</accession>
<dbReference type="OrthoDB" id="5823079at2759"/>
<reference evidence="4" key="1">
    <citation type="submission" date="2017-02" db="UniProtKB">
        <authorList>
            <consortium name="WormBaseParasite"/>
        </authorList>
    </citation>
    <scope>IDENTIFICATION</scope>
</reference>
<dbReference type="OMA" id="MGGMDFR"/>
<sequence length="828" mass="94260">MFALLQISKLFYFTANFSEAAEEQYKLQVGTGPDHALGASDRYFDPSKSETLKAIIANNEDNFGQHFKEQIMEAEIPHVPPPEEPSWVRSAKIRSERARSATPTATYVRNMVVKQPHYTPQYSTLPRAEKFRQQRFHTNYLKQSLVIFESYAYLKKTLKIILTFKVFGTKFDFSSHPAPRQGYEFGGLDYVDKSRIPQSTHTNYEYNHMRKQHKEHKVTPGYEMGGTDFRKGAVGLDGPYHGHGPEHPRLQPKFEHSVLKHDEMNIEVAPNVDRVTTNVLVGDTRSNQHLNKDQHFDHSFGTSFGPPAGFTHQHRTLRRQEEGLKPTTFSLSAKKDHAAYKSSNVSTKRGVPSKIPLPYHTSMQASNESTGHHVVQPDAVAATASHTSVGTTDINVSLSTESHIRDGEGQIYETLEQPWNRSQSAAPLQRYEWNSGKEITIETLLNDKALIARKRSTTPEWHSSSLEKHKQWKNRSDPRFTRSQIFDTEPTWSRIVTDRRNTWEEKARKTDARIQMPPSSKIPPEQAPFWYHKANETHTLWQSVADRQSHDNAKTNRISNNYREQDREQHDHHDYMRQRKYAQNTQDVKHDSNYDGFISQTQYMTHPHVNSGADADPTFHSVGHEQTSEHETPSAESSKINYSSIPVGLSHIIPSGPHQQISSERSQSSSLQYQNIKSEHSTGQMVNKRATLDSNVAPSKLADSFTVYQRKTHHETYAPYNTSVVSVTQGGGDFNRQSEMAEMLPKGTIASTEASTQGNYIDKNGQPVTYKRELLTSLNPNSESTLLKEEERRVVETPLEPGVISRHITTKYYKKKTVTDTTTSTTTS</sequence>
<protein>
    <submittedName>
        <fullName evidence="4">ZM domain-containing protein</fullName>
    </submittedName>
</protein>
<evidence type="ECO:0000313" key="3">
    <source>
        <dbReference type="Proteomes" id="UP000276776"/>
    </source>
</evidence>
<feature type="compositionally biased region" description="Low complexity" evidence="1">
    <location>
        <begin position="659"/>
        <end position="673"/>
    </location>
</feature>
<organism evidence="4">
    <name type="scientific">Thelazia callipaeda</name>
    <name type="common">Oriental eyeworm</name>
    <name type="synonym">Parasitic nematode</name>
    <dbReference type="NCBI Taxonomy" id="103827"/>
    <lineage>
        <taxon>Eukaryota</taxon>
        <taxon>Metazoa</taxon>
        <taxon>Ecdysozoa</taxon>
        <taxon>Nematoda</taxon>
        <taxon>Chromadorea</taxon>
        <taxon>Rhabditida</taxon>
        <taxon>Spirurina</taxon>
        <taxon>Spiruromorpha</taxon>
        <taxon>Thelazioidea</taxon>
        <taxon>Thelaziidae</taxon>
        <taxon>Thelazia</taxon>
    </lineage>
</organism>
<evidence type="ECO:0000313" key="2">
    <source>
        <dbReference type="EMBL" id="VDM96568.1"/>
    </source>
</evidence>